<dbReference type="InterPro" id="IPR051210">
    <property type="entry name" value="Ub_ligase/GEF_domain"/>
</dbReference>
<dbReference type="PANTHER" id="PTHR22870">
    <property type="entry name" value="REGULATOR OF CHROMOSOME CONDENSATION"/>
    <property type="match status" value="1"/>
</dbReference>
<dbReference type="Gene3D" id="2.130.10.30">
    <property type="entry name" value="Regulator of chromosome condensation 1/beta-lactamase-inhibitor protein II"/>
    <property type="match status" value="2"/>
</dbReference>
<dbReference type="EMBL" id="JAQIZT010000014">
    <property type="protein sequence ID" value="KAJ6973537.1"/>
    <property type="molecule type" value="Genomic_DNA"/>
</dbReference>
<dbReference type="InterPro" id="IPR009091">
    <property type="entry name" value="RCC1/BLIP-II"/>
</dbReference>
<dbReference type="PRINTS" id="PR00633">
    <property type="entry name" value="RCCNDNSATION"/>
</dbReference>
<name>A0AAD6PZJ2_9ROSI</name>
<evidence type="ECO:0000313" key="5">
    <source>
        <dbReference type="EMBL" id="KAJ6973537.1"/>
    </source>
</evidence>
<evidence type="ECO:0000259" key="4">
    <source>
        <dbReference type="Pfam" id="PF25390"/>
    </source>
</evidence>
<dbReference type="Pfam" id="PF25390">
    <property type="entry name" value="WD40_RLD"/>
    <property type="match status" value="1"/>
</dbReference>
<reference evidence="5" key="1">
    <citation type="journal article" date="2023" name="Mol. Ecol. Resour.">
        <title>Chromosome-level genome assembly of a triploid poplar Populus alba 'Berolinensis'.</title>
        <authorList>
            <person name="Chen S."/>
            <person name="Yu Y."/>
            <person name="Wang X."/>
            <person name="Wang S."/>
            <person name="Zhang T."/>
            <person name="Zhou Y."/>
            <person name="He R."/>
            <person name="Meng N."/>
            <person name="Wang Y."/>
            <person name="Liu W."/>
            <person name="Liu Z."/>
            <person name="Liu J."/>
            <person name="Guo Q."/>
            <person name="Huang H."/>
            <person name="Sederoff R.R."/>
            <person name="Wang G."/>
            <person name="Qu G."/>
            <person name="Chen S."/>
        </authorList>
    </citation>
    <scope>NUCLEOTIDE SEQUENCE</scope>
    <source>
        <strain evidence="5">SC-2020</strain>
    </source>
</reference>
<dbReference type="SUPFAM" id="SSF50985">
    <property type="entry name" value="RCC1/BLIP-II"/>
    <property type="match status" value="2"/>
</dbReference>
<feature type="repeat" description="RCC1" evidence="2">
    <location>
        <begin position="86"/>
        <end position="140"/>
    </location>
</feature>
<evidence type="ECO:0000256" key="1">
    <source>
        <dbReference type="ARBA" id="ARBA00022737"/>
    </source>
</evidence>
<dbReference type="InterPro" id="IPR000408">
    <property type="entry name" value="Reg_chr_condens"/>
</dbReference>
<keyword evidence="5" id="KW-0675">Receptor</keyword>
<evidence type="ECO:0000256" key="3">
    <source>
        <dbReference type="SAM" id="MobiDB-lite"/>
    </source>
</evidence>
<sequence length="567" mass="60774">MLRIRRVLKEKKLLNLIARSSRTRWMSSGTEVMSFGDGSHGALGLPTSLIGHGMDAYEPTPVTGLPSDITSVSAGHYHSLAVTSRGQLWAWGRNHEVQLGRGLLSPRDTWSEPKRVEGLDQVQVTAAFASGVVSAAIGDDGSLWVWGKSKRGQLGLGKGITEASVPSKVEALEGEKIAKVSFGWGHTLAQTVDGKLFGWGYLADGRLGKMGGLVEESPLDSSMNVVKHEVITQSTVEVAERLVLEGMEKEKDMPIVWDPCSVEELKGVEVVDIACGLDHSLVLCRDGTLLSSGSNVYGQLGRANHDMGFSPVDISFPASAIASGLGHSLAICQAKTPEGKGDATSIVSWGWNQSSQLGRPGPENVPMEVEGLAGETAILVSGGRVHSIAVTSKGEVWVWGCGRNGRLGLGSSCDEAEPIMLDSLEDRFDRGNSLYQNDGEKNQQPQSHANTRNNIPDHHGDAGSSSLLNDNSSPHTLIPLEGCCRSEASQLLNDRWAAIMHSYNDTSIDLSERPVMYSGSSPPAWGQFKLPHQIMSPVNSVGAPNPQMDFLSELHRAVQDAKASYEN</sequence>
<feature type="repeat" description="RCC1" evidence="2">
    <location>
        <begin position="194"/>
        <end position="286"/>
    </location>
</feature>
<protein>
    <submittedName>
        <fullName evidence="5">Ultraviolet-B receptor UVR8</fullName>
    </submittedName>
</protein>
<keyword evidence="1" id="KW-0677">Repeat</keyword>
<feature type="compositionally biased region" description="Polar residues" evidence="3">
    <location>
        <begin position="442"/>
        <end position="454"/>
    </location>
</feature>
<dbReference type="AlphaFoldDB" id="A0AAD6PZJ2"/>
<feature type="domain" description="RCC1-like" evidence="4">
    <location>
        <begin position="31"/>
        <end position="424"/>
    </location>
</feature>
<feature type="repeat" description="RCC1" evidence="2">
    <location>
        <begin position="141"/>
        <end position="193"/>
    </location>
</feature>
<dbReference type="PROSITE" id="PS50012">
    <property type="entry name" value="RCC1_3"/>
    <property type="match status" value="7"/>
</dbReference>
<feature type="repeat" description="RCC1" evidence="2">
    <location>
        <begin position="394"/>
        <end position="428"/>
    </location>
</feature>
<accession>A0AAD6PZJ2</accession>
<dbReference type="PANTHER" id="PTHR22870:SF365">
    <property type="entry name" value="REGULATOR OF CHROMOSOME CONDENSATION (CELL CYCLE REGULATORY PROTEIN)-RELATED"/>
    <property type="match status" value="1"/>
</dbReference>
<feature type="region of interest" description="Disordered" evidence="3">
    <location>
        <begin position="430"/>
        <end position="471"/>
    </location>
</feature>
<keyword evidence="6" id="KW-1185">Reference proteome</keyword>
<feature type="repeat" description="RCC1" evidence="2">
    <location>
        <begin position="30"/>
        <end position="85"/>
    </location>
</feature>
<evidence type="ECO:0000313" key="6">
    <source>
        <dbReference type="Proteomes" id="UP001164929"/>
    </source>
</evidence>
<dbReference type="InterPro" id="IPR058923">
    <property type="entry name" value="RCC1-like_dom"/>
</dbReference>
<evidence type="ECO:0000256" key="2">
    <source>
        <dbReference type="PROSITE-ProRule" id="PRU00235"/>
    </source>
</evidence>
<feature type="repeat" description="RCC1" evidence="2">
    <location>
        <begin position="287"/>
        <end position="334"/>
    </location>
</feature>
<proteinExistence type="predicted"/>
<dbReference type="PROSITE" id="PS00626">
    <property type="entry name" value="RCC1_2"/>
    <property type="match status" value="2"/>
</dbReference>
<organism evidence="5 6">
    <name type="scientific">Populus alba x Populus x berolinensis</name>
    <dbReference type="NCBI Taxonomy" id="444605"/>
    <lineage>
        <taxon>Eukaryota</taxon>
        <taxon>Viridiplantae</taxon>
        <taxon>Streptophyta</taxon>
        <taxon>Embryophyta</taxon>
        <taxon>Tracheophyta</taxon>
        <taxon>Spermatophyta</taxon>
        <taxon>Magnoliopsida</taxon>
        <taxon>eudicotyledons</taxon>
        <taxon>Gunneridae</taxon>
        <taxon>Pentapetalae</taxon>
        <taxon>rosids</taxon>
        <taxon>fabids</taxon>
        <taxon>Malpighiales</taxon>
        <taxon>Salicaceae</taxon>
        <taxon>Saliceae</taxon>
        <taxon>Populus</taxon>
    </lineage>
</organism>
<feature type="repeat" description="RCC1" evidence="2">
    <location>
        <begin position="344"/>
        <end position="393"/>
    </location>
</feature>
<comment type="caution">
    <text evidence="5">The sequence shown here is derived from an EMBL/GenBank/DDBJ whole genome shotgun (WGS) entry which is preliminary data.</text>
</comment>
<gene>
    <name evidence="5" type="ORF">NC653_033767</name>
</gene>
<dbReference type="Proteomes" id="UP001164929">
    <property type="component" value="Chromosome 14"/>
</dbReference>